<dbReference type="InterPro" id="IPR035926">
    <property type="entry name" value="NusB-like_sf"/>
</dbReference>
<comment type="function">
    <text evidence="1">Specifically methylates the cytosine at position 967 (m5C967) of 16S rRNA.</text>
</comment>
<keyword evidence="6" id="KW-0698">rRNA processing</keyword>
<reference evidence="16 17" key="1">
    <citation type="journal article" date="2012" name="J. Bacteriol.">
        <title>Genome Sequence of the Lantibiotic Bacteriocin Producer Streptococcus salivarius Strain K12.</title>
        <authorList>
            <person name="Barretto C."/>
            <person name="Alvarez-Martin P."/>
            <person name="Foata F."/>
            <person name="Renault P."/>
            <person name="Berger B."/>
        </authorList>
    </citation>
    <scope>NUCLEOTIDE SEQUENCE [LARGE SCALE GENOMIC DNA]</scope>
    <source>
        <strain evidence="16 17">K12</strain>
    </source>
</reference>
<dbReference type="Gene3D" id="3.30.70.1170">
    <property type="entry name" value="Sun protein, domain 3"/>
    <property type="match status" value="1"/>
</dbReference>
<dbReference type="PATRIC" id="fig|1200793.3.peg.1406"/>
<evidence type="ECO:0000256" key="12">
    <source>
        <dbReference type="ARBA" id="ARBA00031088"/>
    </source>
</evidence>
<evidence type="ECO:0000313" key="16">
    <source>
        <dbReference type="EMBL" id="EJO15415.1"/>
    </source>
</evidence>
<dbReference type="EC" id="2.1.1.176" evidence="4"/>
<dbReference type="InterPro" id="IPR029063">
    <property type="entry name" value="SAM-dependent_MTases_sf"/>
</dbReference>
<dbReference type="InterPro" id="IPR049560">
    <property type="entry name" value="MeTrfase_RsmB-F_NOP2_cat"/>
</dbReference>
<keyword evidence="9 14" id="KW-0949">S-adenosyl-L-methionine</keyword>
<dbReference type="FunFam" id="1.10.940.10:FF:000006">
    <property type="entry name" value="16S rRNA (Cytosine(967)-C(5))-methyltransferase RsmB"/>
    <property type="match status" value="1"/>
</dbReference>
<dbReference type="GO" id="GO:0008649">
    <property type="term" value="F:rRNA methyltransferase activity"/>
    <property type="evidence" value="ECO:0007669"/>
    <property type="project" value="InterPro"/>
</dbReference>
<evidence type="ECO:0000256" key="2">
    <source>
        <dbReference type="ARBA" id="ARBA00004496"/>
    </source>
</evidence>
<dbReference type="InterPro" id="IPR001678">
    <property type="entry name" value="MeTrfase_RsmB-F_NOP2_dom"/>
</dbReference>
<dbReference type="Gene3D" id="3.40.50.150">
    <property type="entry name" value="Vaccinia Virus protein VP39"/>
    <property type="match status" value="1"/>
</dbReference>
<comment type="caution">
    <text evidence="16">The sequence shown here is derived from an EMBL/GenBank/DDBJ whole genome shotgun (WGS) entry which is preliminary data.</text>
</comment>
<feature type="active site" description="Nucleophile" evidence="14">
    <location>
        <position position="383"/>
    </location>
</feature>
<keyword evidence="10 14" id="KW-0694">RNA-binding</keyword>
<dbReference type="Gene3D" id="1.10.940.10">
    <property type="entry name" value="NusB-like"/>
    <property type="match status" value="1"/>
</dbReference>
<evidence type="ECO:0000256" key="7">
    <source>
        <dbReference type="ARBA" id="ARBA00022603"/>
    </source>
</evidence>
<dbReference type="CDD" id="cd02440">
    <property type="entry name" value="AdoMet_MTases"/>
    <property type="match status" value="1"/>
</dbReference>
<dbReference type="InterPro" id="IPR004573">
    <property type="entry name" value="rRNA_ssu_MeTfrase_B"/>
</dbReference>
<comment type="subcellular location">
    <subcellularLocation>
        <location evidence="2">Cytoplasm</location>
    </subcellularLocation>
</comment>
<evidence type="ECO:0000256" key="13">
    <source>
        <dbReference type="ARBA" id="ARBA00047283"/>
    </source>
</evidence>
<evidence type="ECO:0000256" key="9">
    <source>
        <dbReference type="ARBA" id="ARBA00022691"/>
    </source>
</evidence>
<comment type="similarity">
    <text evidence="3 14">Belongs to the class I-like SAM-binding methyltransferase superfamily. RsmB/NOP family.</text>
</comment>
<keyword evidence="7 14" id="KW-0489">Methyltransferase</keyword>
<proteinExistence type="inferred from homology"/>
<dbReference type="FunFam" id="3.40.50.150:FF:000022">
    <property type="entry name" value="Ribosomal RNA small subunit methyltransferase B"/>
    <property type="match status" value="1"/>
</dbReference>
<evidence type="ECO:0000256" key="8">
    <source>
        <dbReference type="ARBA" id="ARBA00022679"/>
    </source>
</evidence>
<feature type="binding site" evidence="14">
    <location>
        <position position="283"/>
    </location>
    <ligand>
        <name>S-adenosyl-L-methionine</name>
        <dbReference type="ChEBI" id="CHEBI:59789"/>
    </ligand>
</feature>
<dbReference type="Proteomes" id="UP000006983">
    <property type="component" value="Unassembled WGS sequence"/>
</dbReference>
<evidence type="ECO:0000256" key="4">
    <source>
        <dbReference type="ARBA" id="ARBA00012140"/>
    </source>
</evidence>
<sequence>MMHLANDWKKTARGQALEVLEEVFQERAYSNIALNTHLSKSHLTDKDKALVTEIVYGTVARKITLEWVLAHVIEDRDKLEPWVYDLLLLSLYQLAYLDKIPAHAVVNDAVSIAKNRGNKKGAEKLVNAVLRKLSSQPLPDPSTIKRVNKRYSVQYSLPVWLVKKLIDQYGEDRALAIFQSLFVRNKASVRVTDASHLEEIAEATGAECSVLSPVGLVKSSGYFAGTDYFKEGLLTIQDETSQLVAPTLGIKGEEEILDACAAPGGKTVHMASYLTSGHVTALDLYDHKLALIEENAQRLGLADKVKTQKLDASQVHQVFPADSFDKILVDAPCSGIGLIRRKPDIKYNKDLQDFESLKAVQLDILSSVCQTLRKGGIITYSTCTIIAEENQEVIQAFLESHPDFEQVALDHPCKDIVVNGCLAITPEQYLTDGFFIAQLRKKA</sequence>
<gene>
    <name evidence="16" type="ORF">RSSL_00508</name>
</gene>
<dbReference type="Pfam" id="PF01189">
    <property type="entry name" value="Methyltr_RsmB-F"/>
    <property type="match status" value="1"/>
</dbReference>
<evidence type="ECO:0000256" key="3">
    <source>
        <dbReference type="ARBA" id="ARBA00007494"/>
    </source>
</evidence>
<dbReference type="GO" id="GO:0005737">
    <property type="term" value="C:cytoplasm"/>
    <property type="evidence" value="ECO:0007669"/>
    <property type="project" value="UniProtKB-SubCell"/>
</dbReference>
<dbReference type="NCBIfam" id="NF011494">
    <property type="entry name" value="PRK14902.1"/>
    <property type="match status" value="1"/>
</dbReference>
<dbReference type="PRINTS" id="PR02008">
    <property type="entry name" value="RCMTFAMILY"/>
</dbReference>
<feature type="binding site" evidence="14">
    <location>
        <position position="311"/>
    </location>
    <ligand>
        <name>S-adenosyl-L-methionine</name>
        <dbReference type="ChEBI" id="CHEBI:59789"/>
    </ligand>
</feature>
<dbReference type="PROSITE" id="PS51686">
    <property type="entry name" value="SAM_MT_RSMB_NOP"/>
    <property type="match status" value="1"/>
</dbReference>
<feature type="binding site" evidence="14">
    <location>
        <begin position="260"/>
        <end position="266"/>
    </location>
    <ligand>
        <name>S-adenosyl-L-methionine</name>
        <dbReference type="ChEBI" id="CHEBI:59789"/>
    </ligand>
</feature>
<evidence type="ECO:0000256" key="5">
    <source>
        <dbReference type="ARBA" id="ARBA00022490"/>
    </source>
</evidence>
<keyword evidence="8 14" id="KW-0808">Transferase</keyword>
<feature type="domain" description="SAM-dependent MTase RsmB/NOP-type" evidence="15">
    <location>
        <begin position="163"/>
        <end position="442"/>
    </location>
</feature>
<feature type="binding site" evidence="14">
    <location>
        <position position="330"/>
    </location>
    <ligand>
        <name>S-adenosyl-L-methionine</name>
        <dbReference type="ChEBI" id="CHEBI:59789"/>
    </ligand>
</feature>
<name>J7T4J4_STRSL</name>
<dbReference type="PROSITE" id="PS01153">
    <property type="entry name" value="NOL1_NOP2_SUN"/>
    <property type="match status" value="1"/>
</dbReference>
<evidence type="ECO:0000256" key="11">
    <source>
        <dbReference type="ARBA" id="ARBA00030399"/>
    </source>
</evidence>
<dbReference type="PANTHER" id="PTHR22807">
    <property type="entry name" value="NOP2 YEAST -RELATED NOL1/NOP2/FMU SUN DOMAIN-CONTAINING"/>
    <property type="match status" value="1"/>
</dbReference>
<dbReference type="GO" id="GO:0003723">
    <property type="term" value="F:RNA binding"/>
    <property type="evidence" value="ECO:0007669"/>
    <property type="project" value="UniProtKB-UniRule"/>
</dbReference>
<accession>J7T4J4</accession>
<keyword evidence="5" id="KW-0963">Cytoplasm</keyword>
<organism evidence="16 17">
    <name type="scientific">Streptococcus salivarius K12</name>
    <dbReference type="NCBI Taxonomy" id="1200793"/>
    <lineage>
        <taxon>Bacteria</taxon>
        <taxon>Bacillati</taxon>
        <taxon>Bacillota</taxon>
        <taxon>Bacilli</taxon>
        <taxon>Lactobacillales</taxon>
        <taxon>Streptococcaceae</taxon>
        <taxon>Streptococcus</taxon>
    </lineage>
</organism>
<dbReference type="InterPro" id="IPR018314">
    <property type="entry name" value="RsmB/NOL1/NOP2-like_CS"/>
</dbReference>
<dbReference type="InterPro" id="IPR023267">
    <property type="entry name" value="RCMT"/>
</dbReference>
<evidence type="ECO:0000256" key="10">
    <source>
        <dbReference type="ARBA" id="ARBA00022884"/>
    </source>
</evidence>
<dbReference type="NCBIfam" id="TIGR00563">
    <property type="entry name" value="rsmB"/>
    <property type="match status" value="1"/>
</dbReference>
<dbReference type="SUPFAM" id="SSF48013">
    <property type="entry name" value="NusB-like"/>
    <property type="match status" value="1"/>
</dbReference>
<dbReference type="PANTHER" id="PTHR22807:SF53">
    <property type="entry name" value="RIBOSOMAL RNA SMALL SUBUNIT METHYLTRANSFERASE B-RELATED"/>
    <property type="match status" value="1"/>
</dbReference>
<keyword evidence="17" id="KW-1185">Reference proteome</keyword>
<evidence type="ECO:0000259" key="15">
    <source>
        <dbReference type="PROSITE" id="PS51686"/>
    </source>
</evidence>
<dbReference type="InterPro" id="IPR006027">
    <property type="entry name" value="NusB_RsmB_TIM44"/>
</dbReference>
<dbReference type="EMBL" id="ALIF01000006">
    <property type="protein sequence ID" value="EJO15415.1"/>
    <property type="molecule type" value="Genomic_DNA"/>
</dbReference>
<evidence type="ECO:0000313" key="17">
    <source>
        <dbReference type="Proteomes" id="UP000006983"/>
    </source>
</evidence>
<protein>
    <recommendedName>
        <fullName evidence="4">16S rRNA (cytosine(967)-C(5))-methyltransferase</fullName>
        <ecNumber evidence="4">2.1.1.176</ecNumber>
    </recommendedName>
    <alternativeName>
        <fullName evidence="11">16S rRNA m5C967 methyltransferase</fullName>
    </alternativeName>
    <alternativeName>
        <fullName evidence="12">rRNA (cytosine-C(5)-)-methyltransferase RsmB</fullName>
    </alternativeName>
</protein>
<dbReference type="AlphaFoldDB" id="J7T4J4"/>
<dbReference type="SUPFAM" id="SSF53335">
    <property type="entry name" value="S-adenosyl-L-methionine-dependent methyltransferases"/>
    <property type="match status" value="1"/>
</dbReference>
<dbReference type="Pfam" id="PF01029">
    <property type="entry name" value="NusB"/>
    <property type="match status" value="1"/>
</dbReference>
<evidence type="ECO:0000256" key="14">
    <source>
        <dbReference type="PROSITE-ProRule" id="PRU01023"/>
    </source>
</evidence>
<evidence type="ECO:0000256" key="1">
    <source>
        <dbReference type="ARBA" id="ARBA00002724"/>
    </source>
</evidence>
<evidence type="ECO:0000256" key="6">
    <source>
        <dbReference type="ARBA" id="ARBA00022552"/>
    </source>
</evidence>
<dbReference type="GO" id="GO:0006355">
    <property type="term" value="P:regulation of DNA-templated transcription"/>
    <property type="evidence" value="ECO:0007669"/>
    <property type="project" value="InterPro"/>
</dbReference>
<comment type="catalytic activity">
    <reaction evidence="13">
        <text>cytidine(967) in 16S rRNA + S-adenosyl-L-methionine = 5-methylcytidine(967) in 16S rRNA + S-adenosyl-L-homocysteine + H(+)</text>
        <dbReference type="Rhea" id="RHEA:42748"/>
        <dbReference type="Rhea" id="RHEA-COMP:10219"/>
        <dbReference type="Rhea" id="RHEA-COMP:10220"/>
        <dbReference type="ChEBI" id="CHEBI:15378"/>
        <dbReference type="ChEBI" id="CHEBI:57856"/>
        <dbReference type="ChEBI" id="CHEBI:59789"/>
        <dbReference type="ChEBI" id="CHEBI:74483"/>
        <dbReference type="ChEBI" id="CHEBI:82748"/>
        <dbReference type="EC" id="2.1.1.176"/>
    </reaction>
</comment>